<dbReference type="FunCoup" id="A0A7M7KMW6">
    <property type="interactions" value="274"/>
</dbReference>
<dbReference type="SMART" id="SM00549">
    <property type="entry name" value="TAFH"/>
    <property type="match status" value="1"/>
</dbReference>
<evidence type="ECO:0000256" key="10">
    <source>
        <dbReference type="SAM" id="MobiDB-lite"/>
    </source>
</evidence>
<dbReference type="InterPro" id="IPR037249">
    <property type="entry name" value="TAFH/NHR1_dom_sf"/>
</dbReference>
<dbReference type="Proteomes" id="UP000594260">
    <property type="component" value="Unplaced"/>
</dbReference>
<feature type="compositionally biased region" description="Polar residues" evidence="10">
    <location>
        <begin position="93"/>
        <end position="106"/>
    </location>
</feature>
<dbReference type="PROSITE" id="PS51119">
    <property type="entry name" value="TAFH"/>
    <property type="match status" value="1"/>
</dbReference>
<dbReference type="OrthoDB" id="2951111at2759"/>
<feature type="compositionally biased region" description="Polar residues" evidence="10">
    <location>
        <begin position="640"/>
        <end position="655"/>
    </location>
</feature>
<feature type="compositionally biased region" description="Low complexity" evidence="10">
    <location>
        <begin position="167"/>
        <end position="187"/>
    </location>
</feature>
<dbReference type="Pfam" id="PF08788">
    <property type="entry name" value="NHR2"/>
    <property type="match status" value="1"/>
</dbReference>
<evidence type="ECO:0000259" key="11">
    <source>
        <dbReference type="PROSITE" id="PS50865"/>
    </source>
</evidence>
<dbReference type="InParanoid" id="A0A7M7KMW6"/>
<reference evidence="13" key="1">
    <citation type="submission" date="2021-01" db="UniProtKB">
        <authorList>
            <consortium name="EnsemblMetazoa"/>
        </authorList>
    </citation>
    <scope>IDENTIFICATION</scope>
</reference>
<evidence type="ECO:0000256" key="8">
    <source>
        <dbReference type="ARBA" id="ARBA00023242"/>
    </source>
</evidence>
<proteinExistence type="predicted"/>
<dbReference type="PROSITE" id="PS50865">
    <property type="entry name" value="ZF_MYND_2"/>
    <property type="match status" value="1"/>
</dbReference>
<dbReference type="InterPro" id="IPR014896">
    <property type="entry name" value="NHR2"/>
</dbReference>
<dbReference type="RefSeq" id="XP_022668137.1">
    <property type="nucleotide sequence ID" value="XM_022812402.1"/>
</dbReference>
<evidence type="ECO:0000256" key="4">
    <source>
        <dbReference type="ARBA" id="ARBA00022771"/>
    </source>
</evidence>
<feature type="compositionally biased region" description="Low complexity" evidence="10">
    <location>
        <begin position="135"/>
        <end position="151"/>
    </location>
</feature>
<dbReference type="InterPro" id="IPR003894">
    <property type="entry name" value="TAFH_NHR1"/>
</dbReference>
<dbReference type="SUPFAM" id="SSF158553">
    <property type="entry name" value="TAFH domain-like"/>
    <property type="match status" value="1"/>
</dbReference>
<accession>A0A7M7KMW6</accession>
<dbReference type="KEGG" id="vde:111253256"/>
<dbReference type="Pfam" id="PF07531">
    <property type="entry name" value="TAFH"/>
    <property type="match status" value="1"/>
</dbReference>
<evidence type="ECO:0008006" key="15">
    <source>
        <dbReference type="Google" id="ProtNLM"/>
    </source>
</evidence>
<feature type="region of interest" description="Disordered" evidence="10">
    <location>
        <begin position="606"/>
        <end position="665"/>
    </location>
</feature>
<evidence type="ECO:0000256" key="1">
    <source>
        <dbReference type="ARBA" id="ARBA00004123"/>
    </source>
</evidence>
<dbReference type="Gene3D" id="1.20.120.1110">
    <property type="entry name" value="TAFH/NHR1 domain"/>
    <property type="match status" value="1"/>
</dbReference>
<dbReference type="InterPro" id="IPR002893">
    <property type="entry name" value="Znf_MYND"/>
</dbReference>
<keyword evidence="14" id="KW-1185">Reference proteome</keyword>
<dbReference type="GO" id="GO:0008270">
    <property type="term" value="F:zinc ion binding"/>
    <property type="evidence" value="ECO:0007669"/>
    <property type="project" value="UniProtKB-KW"/>
</dbReference>
<evidence type="ECO:0000256" key="6">
    <source>
        <dbReference type="ARBA" id="ARBA00023015"/>
    </source>
</evidence>
<organism evidence="13 14">
    <name type="scientific">Varroa destructor</name>
    <name type="common">Honeybee mite</name>
    <dbReference type="NCBI Taxonomy" id="109461"/>
    <lineage>
        <taxon>Eukaryota</taxon>
        <taxon>Metazoa</taxon>
        <taxon>Ecdysozoa</taxon>
        <taxon>Arthropoda</taxon>
        <taxon>Chelicerata</taxon>
        <taxon>Arachnida</taxon>
        <taxon>Acari</taxon>
        <taxon>Parasitiformes</taxon>
        <taxon>Mesostigmata</taxon>
        <taxon>Gamasina</taxon>
        <taxon>Dermanyssoidea</taxon>
        <taxon>Varroidae</taxon>
        <taxon>Varroa</taxon>
    </lineage>
</organism>
<keyword evidence="4 9" id="KW-0863">Zinc-finger</keyword>
<keyword evidence="8" id="KW-0539">Nucleus</keyword>
<keyword evidence="7" id="KW-0804">Transcription</keyword>
<dbReference type="PRINTS" id="PR01875">
    <property type="entry name" value="ETOFAMILY"/>
</dbReference>
<dbReference type="GO" id="GO:0005634">
    <property type="term" value="C:nucleus"/>
    <property type="evidence" value="ECO:0007669"/>
    <property type="project" value="UniProtKB-SubCell"/>
</dbReference>
<evidence type="ECO:0000313" key="14">
    <source>
        <dbReference type="Proteomes" id="UP000594260"/>
    </source>
</evidence>
<dbReference type="SUPFAM" id="SSF144232">
    <property type="entry name" value="HIT/MYND zinc finger-like"/>
    <property type="match status" value="1"/>
</dbReference>
<name>A0A7M7KMW6_VARDE</name>
<dbReference type="Gene3D" id="6.10.250.230">
    <property type="match status" value="1"/>
</dbReference>
<feature type="region of interest" description="Disordered" evidence="10">
    <location>
        <begin position="50"/>
        <end position="218"/>
    </location>
</feature>
<evidence type="ECO:0000259" key="12">
    <source>
        <dbReference type="PROSITE" id="PS51119"/>
    </source>
</evidence>
<keyword evidence="5" id="KW-0862">Zinc</keyword>
<protein>
    <recommendedName>
        <fullName evidence="15">Protein CBFA2T3</fullName>
    </recommendedName>
</protein>
<keyword evidence="2" id="KW-0678">Repressor</keyword>
<dbReference type="FunFam" id="1.20.120.1110:FF:000001">
    <property type="entry name" value="RUNX1 translocation partner 1"/>
    <property type="match status" value="1"/>
</dbReference>
<evidence type="ECO:0000256" key="5">
    <source>
        <dbReference type="ARBA" id="ARBA00022833"/>
    </source>
</evidence>
<feature type="compositionally biased region" description="Low complexity" evidence="10">
    <location>
        <begin position="113"/>
        <end position="123"/>
    </location>
</feature>
<keyword evidence="3" id="KW-0479">Metal-binding</keyword>
<dbReference type="GO" id="GO:0006351">
    <property type="term" value="P:DNA-templated transcription"/>
    <property type="evidence" value="ECO:0007669"/>
    <property type="project" value="InterPro"/>
</dbReference>
<feature type="domain" description="MYND-type" evidence="11">
    <location>
        <begin position="560"/>
        <end position="596"/>
    </location>
</feature>
<dbReference type="GeneID" id="111253256"/>
<feature type="domain" description="TAFH" evidence="12">
    <location>
        <begin position="219"/>
        <end position="314"/>
    </location>
</feature>
<dbReference type="Pfam" id="PF01753">
    <property type="entry name" value="zf-MYND"/>
    <property type="match status" value="1"/>
</dbReference>
<evidence type="ECO:0000256" key="3">
    <source>
        <dbReference type="ARBA" id="ARBA00022723"/>
    </source>
</evidence>
<comment type="subcellular location">
    <subcellularLocation>
        <location evidence="1">Nucleus</location>
    </subcellularLocation>
</comment>
<dbReference type="PROSITE" id="PS01360">
    <property type="entry name" value="ZF_MYND_1"/>
    <property type="match status" value="1"/>
</dbReference>
<dbReference type="OMA" id="PLXEAVN"/>
<dbReference type="AlphaFoldDB" id="A0A7M7KMW6"/>
<evidence type="ECO:0000313" key="13">
    <source>
        <dbReference type="EnsemblMetazoa" id="XP_022668137"/>
    </source>
</evidence>
<evidence type="ECO:0000256" key="7">
    <source>
        <dbReference type="ARBA" id="ARBA00023163"/>
    </source>
</evidence>
<dbReference type="PANTHER" id="PTHR10379">
    <property type="entry name" value="MTG8 ETO EIGHT TWENTY ONE PROTEIN"/>
    <property type="match status" value="1"/>
</dbReference>
<evidence type="ECO:0000256" key="2">
    <source>
        <dbReference type="ARBA" id="ARBA00022491"/>
    </source>
</evidence>
<sequence>MISSELPKGSSSTSAANLQYFRILKSWAELASAAAAAKGLVSPEYNHQHHHLTHYNQRSPPEPLRAVQRPPAAAEGSTTTSDGDGEQRENLSREQGSCSNLPSFAPTSEDHTAAAVAAATTTTGQPQSSAEVGATTTGSSPPTSPRTLLPRNKTPPRNVPIKERPRACTSPTTAHATSSSGVVSGGSQAIPLRPESADGTSPGTAAPAPTNPNRSSVGVRQVAKVKRFLVTLQQFGNDISPDVGDSVHHLIFALVGGNITVEEFQARVQEATSYPLRPFVVPFLRANLPLMQAELMALARAVKQNPQQYLRANETFLLDPLCQAGEPFEIFHPEAKEDNATIGVKRARYDIRSKEDSSASKRIRVPTAYSSAYLTQGSLRSFDASDRHEVLTREQLFPNFSSQFDLRCNTAMEDVLRNIYNMLNCIVGMVEKTKRAVCALQRGQTLIPTATLTALGDAPLWSGEMASEKKRQREPYSDPYGQASMTMSFNSPAGELESRVSEVRKKAEEAVAEVKRHAVLELQRALAAAEVRTSELLAAERAKVDCIQLLPDATAPTENCFNCGRRASETCSGCSWARYCGAFCQHKDWEQHHRVCGAAATALRNTGSQHVTTPQTPVAPKAEREPSPSPVSTPADERSNSVTTTPIEELSTSATPAAAQSKETC</sequence>
<dbReference type="EnsemblMetazoa" id="XM_022812402">
    <property type="protein sequence ID" value="XP_022668137"/>
    <property type="gene ID" value="LOC111253256"/>
</dbReference>
<feature type="compositionally biased region" description="Polar residues" evidence="10">
    <location>
        <begin position="606"/>
        <end position="616"/>
    </location>
</feature>
<feature type="compositionally biased region" description="Low complexity" evidence="10">
    <location>
        <begin position="199"/>
        <end position="216"/>
    </location>
</feature>
<dbReference type="GO" id="GO:0003714">
    <property type="term" value="F:transcription corepressor activity"/>
    <property type="evidence" value="ECO:0007669"/>
    <property type="project" value="InterPro"/>
</dbReference>
<dbReference type="PANTHER" id="PTHR10379:SF14">
    <property type="entry name" value="NERVY, ISOFORM D"/>
    <property type="match status" value="1"/>
</dbReference>
<keyword evidence="6" id="KW-0805">Transcription regulation</keyword>
<evidence type="ECO:0000256" key="9">
    <source>
        <dbReference type="PROSITE-ProRule" id="PRU00134"/>
    </source>
</evidence>
<dbReference type="InterPro" id="IPR013289">
    <property type="entry name" value="CBFA2T1/2/3"/>
</dbReference>
<dbReference type="Gene3D" id="6.10.140.2220">
    <property type="match status" value="1"/>
</dbReference>